<comment type="similarity">
    <text evidence="1">Belongs to the inositol monophosphatase superfamily.</text>
</comment>
<feature type="binding site" evidence="4">
    <location>
        <position position="91"/>
    </location>
    <ligand>
        <name>Mg(2+)</name>
        <dbReference type="ChEBI" id="CHEBI:18420"/>
        <label>1</label>
        <note>catalytic</note>
    </ligand>
</feature>
<dbReference type="InterPro" id="IPR020550">
    <property type="entry name" value="Inositol_monophosphatase_CS"/>
</dbReference>
<dbReference type="GO" id="GO:0046872">
    <property type="term" value="F:metal ion binding"/>
    <property type="evidence" value="ECO:0007669"/>
    <property type="project" value="UniProtKB-KW"/>
</dbReference>
<evidence type="ECO:0000256" key="1">
    <source>
        <dbReference type="ARBA" id="ARBA00009759"/>
    </source>
</evidence>
<dbReference type="STRING" id="313367.JSE7799_01705"/>
<dbReference type="InterPro" id="IPR000760">
    <property type="entry name" value="Inositol_monophosphatase-like"/>
</dbReference>
<name>A0A0M7BCI6_9RHOB</name>
<dbReference type="PANTHER" id="PTHR20854:SF4">
    <property type="entry name" value="INOSITOL-1-MONOPHOSPHATASE-RELATED"/>
    <property type="match status" value="1"/>
</dbReference>
<sequence>MPAPEAADLSLLADAARAAGDIARRHFGQGPESWDKGHGQGPVSEADLEIDAMLHADLTAARRDYGWLSEETADHPQRLSRDRVFIVDPIDGTRAFLAGEPTFTHSLAIVEGGQPVAAAIYLPMKDRLFLAARGQGATRDGAPIRPSDMAAFDGATVLGSRANFANVNWRGGCPPVTRRFVPSLAYRLALVAEGRFDAMVMLRPAWEWDIAAGALIVSEAGGSITNRHGGALRFNNSKPMLDGVIAGGGPLAEALLDRLV</sequence>
<dbReference type="AlphaFoldDB" id="A0A0M7BCI6"/>
<reference evidence="5 6" key="1">
    <citation type="submission" date="2015-09" db="EMBL/GenBank/DDBJ databases">
        <authorList>
            <person name="Jackson K.R."/>
            <person name="Lunt B.L."/>
            <person name="Fisher J.N.B."/>
            <person name="Gardner A.V."/>
            <person name="Bailey M.E."/>
            <person name="Deus L.M."/>
            <person name="Earl A.S."/>
            <person name="Gibby P.D."/>
            <person name="Hartmann K.A."/>
            <person name="Liu J.E."/>
            <person name="Manci A.M."/>
            <person name="Nielsen D.A."/>
            <person name="Solomon M.B."/>
            <person name="Breakwell D.P."/>
            <person name="Burnett S.H."/>
            <person name="Grose J.H."/>
        </authorList>
    </citation>
    <scope>NUCLEOTIDE SEQUENCE [LARGE SCALE GENOMIC DNA]</scope>
    <source>
        <strain evidence="5 6">CECT 7799</strain>
    </source>
</reference>
<dbReference type="SUPFAM" id="SSF56655">
    <property type="entry name" value="Carbohydrate phosphatase"/>
    <property type="match status" value="1"/>
</dbReference>
<evidence type="ECO:0000256" key="3">
    <source>
        <dbReference type="ARBA" id="ARBA00022842"/>
    </source>
</evidence>
<dbReference type="PANTHER" id="PTHR20854">
    <property type="entry name" value="INOSITOL MONOPHOSPHATASE"/>
    <property type="match status" value="1"/>
</dbReference>
<dbReference type="EMBL" id="CYPR01000106">
    <property type="protein sequence ID" value="CUH38986.1"/>
    <property type="molecule type" value="Genomic_DNA"/>
</dbReference>
<feature type="binding site" evidence="4">
    <location>
        <position position="209"/>
    </location>
    <ligand>
        <name>Mg(2+)</name>
        <dbReference type="ChEBI" id="CHEBI:18420"/>
        <label>1</label>
        <note>catalytic</note>
    </ligand>
</feature>
<dbReference type="PROSITE" id="PS00630">
    <property type="entry name" value="IMP_2"/>
    <property type="match status" value="1"/>
</dbReference>
<dbReference type="Gene3D" id="3.40.190.80">
    <property type="match status" value="1"/>
</dbReference>
<dbReference type="OrthoDB" id="9785695at2"/>
<dbReference type="GO" id="GO:0007165">
    <property type="term" value="P:signal transduction"/>
    <property type="evidence" value="ECO:0007669"/>
    <property type="project" value="TreeGrafter"/>
</dbReference>
<evidence type="ECO:0000313" key="6">
    <source>
        <dbReference type="Proteomes" id="UP000049455"/>
    </source>
</evidence>
<dbReference type="RefSeq" id="WP_055663233.1">
    <property type="nucleotide sequence ID" value="NZ_CYPR01000106.1"/>
</dbReference>
<keyword evidence="3 4" id="KW-0460">Magnesium</keyword>
<feature type="binding site" evidence="4">
    <location>
        <position position="70"/>
    </location>
    <ligand>
        <name>Mg(2+)</name>
        <dbReference type="ChEBI" id="CHEBI:18420"/>
        <label>1</label>
        <note>catalytic</note>
    </ligand>
</feature>
<feature type="binding site" evidence="4">
    <location>
        <position position="88"/>
    </location>
    <ligand>
        <name>Mg(2+)</name>
        <dbReference type="ChEBI" id="CHEBI:18420"/>
        <label>1</label>
        <note>catalytic</note>
    </ligand>
</feature>
<protein>
    <submittedName>
        <fullName evidence="5">Inositol-1-monophosphatase</fullName>
        <ecNumber evidence="5">3.1.3.25</ecNumber>
    </submittedName>
</protein>
<organism evidence="5 6">
    <name type="scientific">Jannaschia seosinensis</name>
    <dbReference type="NCBI Taxonomy" id="313367"/>
    <lineage>
        <taxon>Bacteria</taxon>
        <taxon>Pseudomonadati</taxon>
        <taxon>Pseudomonadota</taxon>
        <taxon>Alphaproteobacteria</taxon>
        <taxon>Rhodobacterales</taxon>
        <taxon>Roseobacteraceae</taxon>
        <taxon>Jannaschia</taxon>
    </lineage>
</organism>
<dbReference type="GO" id="GO:0046854">
    <property type="term" value="P:phosphatidylinositol phosphate biosynthetic process"/>
    <property type="evidence" value="ECO:0007669"/>
    <property type="project" value="InterPro"/>
</dbReference>
<keyword evidence="6" id="KW-1185">Reference proteome</keyword>
<dbReference type="CDD" id="cd01638">
    <property type="entry name" value="CysQ"/>
    <property type="match status" value="1"/>
</dbReference>
<evidence type="ECO:0000313" key="5">
    <source>
        <dbReference type="EMBL" id="CUH38986.1"/>
    </source>
</evidence>
<dbReference type="Pfam" id="PF00459">
    <property type="entry name" value="Inositol_P"/>
    <property type="match status" value="1"/>
</dbReference>
<feature type="binding site" evidence="4">
    <location>
        <position position="90"/>
    </location>
    <ligand>
        <name>Mg(2+)</name>
        <dbReference type="ChEBI" id="CHEBI:18420"/>
        <label>2</label>
    </ligand>
</feature>
<dbReference type="Proteomes" id="UP000049455">
    <property type="component" value="Unassembled WGS sequence"/>
</dbReference>
<accession>A0A0M7BCI6</accession>
<proteinExistence type="inferred from homology"/>
<dbReference type="GO" id="GO:0006020">
    <property type="term" value="P:inositol metabolic process"/>
    <property type="evidence" value="ECO:0007669"/>
    <property type="project" value="TreeGrafter"/>
</dbReference>
<evidence type="ECO:0000256" key="2">
    <source>
        <dbReference type="ARBA" id="ARBA00022723"/>
    </source>
</evidence>
<dbReference type="PRINTS" id="PR00377">
    <property type="entry name" value="IMPHPHTASES"/>
</dbReference>
<dbReference type="GO" id="GO:0008934">
    <property type="term" value="F:inositol monophosphate 1-phosphatase activity"/>
    <property type="evidence" value="ECO:0007669"/>
    <property type="project" value="TreeGrafter"/>
</dbReference>
<comment type="cofactor">
    <cofactor evidence="4">
        <name>Mg(2+)</name>
        <dbReference type="ChEBI" id="CHEBI:18420"/>
    </cofactor>
</comment>
<evidence type="ECO:0000256" key="4">
    <source>
        <dbReference type="PIRSR" id="PIRSR600760-2"/>
    </source>
</evidence>
<dbReference type="Gene3D" id="3.30.540.10">
    <property type="entry name" value="Fructose-1,6-Bisphosphatase, subunit A, domain 1"/>
    <property type="match status" value="1"/>
</dbReference>
<dbReference type="EC" id="3.1.3.25" evidence="5"/>
<gene>
    <name evidence="5" type="primary">suhB_2</name>
    <name evidence="5" type="ORF">JSE7799_01705</name>
</gene>
<keyword evidence="2 4" id="KW-0479">Metal-binding</keyword>
<keyword evidence="5" id="KW-0378">Hydrolase</keyword>